<keyword evidence="5" id="KW-0408">Iron</keyword>
<evidence type="ECO:0000256" key="3">
    <source>
        <dbReference type="ARBA" id="ARBA00022691"/>
    </source>
</evidence>
<dbReference type="SFLD" id="SFLDG01083">
    <property type="entry name" value="Uncharacterised_Radical_SAM_Su"/>
    <property type="match status" value="1"/>
</dbReference>
<dbReference type="AlphaFoldDB" id="A0A644VQ13"/>
<dbReference type="InterPro" id="IPR036390">
    <property type="entry name" value="WH_DNA-bd_sf"/>
</dbReference>
<evidence type="ECO:0000256" key="5">
    <source>
        <dbReference type="ARBA" id="ARBA00023004"/>
    </source>
</evidence>
<evidence type="ECO:0000256" key="2">
    <source>
        <dbReference type="ARBA" id="ARBA00022485"/>
    </source>
</evidence>
<evidence type="ECO:0000313" key="8">
    <source>
        <dbReference type="EMBL" id="MPL93455.1"/>
    </source>
</evidence>
<keyword evidence="4" id="KW-0479">Metal-binding</keyword>
<dbReference type="InterPro" id="IPR036388">
    <property type="entry name" value="WH-like_DNA-bd_sf"/>
</dbReference>
<dbReference type="SFLD" id="SFLDS00029">
    <property type="entry name" value="Radical_SAM"/>
    <property type="match status" value="1"/>
</dbReference>
<reference evidence="8" key="1">
    <citation type="submission" date="2019-08" db="EMBL/GenBank/DDBJ databases">
        <authorList>
            <person name="Kucharzyk K."/>
            <person name="Murdoch R.W."/>
            <person name="Higgins S."/>
            <person name="Loffler F."/>
        </authorList>
    </citation>
    <scope>NUCLEOTIDE SEQUENCE</scope>
</reference>
<evidence type="ECO:0000256" key="1">
    <source>
        <dbReference type="ARBA" id="ARBA00001966"/>
    </source>
</evidence>
<dbReference type="SUPFAM" id="SSF102114">
    <property type="entry name" value="Radical SAM enzymes"/>
    <property type="match status" value="1"/>
</dbReference>
<gene>
    <name evidence="8" type="ORF">SDC9_39583</name>
</gene>
<dbReference type="InterPro" id="IPR013785">
    <property type="entry name" value="Aldolase_TIM"/>
</dbReference>
<dbReference type="GO" id="GO:0003824">
    <property type="term" value="F:catalytic activity"/>
    <property type="evidence" value="ECO:0007669"/>
    <property type="project" value="InterPro"/>
</dbReference>
<name>A0A644VQ13_9ZZZZ</name>
<dbReference type="GO" id="GO:0051539">
    <property type="term" value="F:4 iron, 4 sulfur cluster binding"/>
    <property type="evidence" value="ECO:0007669"/>
    <property type="project" value="UniProtKB-KW"/>
</dbReference>
<proteinExistence type="predicted"/>
<comment type="cofactor">
    <cofactor evidence="1">
        <name>[4Fe-4S] cluster</name>
        <dbReference type="ChEBI" id="CHEBI:49883"/>
    </cofactor>
</comment>
<protein>
    <recommendedName>
        <fullName evidence="7">Radical SAM core domain-containing protein</fullName>
    </recommendedName>
</protein>
<organism evidence="8">
    <name type="scientific">bioreactor metagenome</name>
    <dbReference type="NCBI Taxonomy" id="1076179"/>
    <lineage>
        <taxon>unclassified sequences</taxon>
        <taxon>metagenomes</taxon>
        <taxon>ecological metagenomes</taxon>
    </lineage>
</organism>
<comment type="caution">
    <text evidence="8">The sequence shown here is derived from an EMBL/GenBank/DDBJ whole genome shotgun (WGS) entry which is preliminary data.</text>
</comment>
<dbReference type="GO" id="GO:0046872">
    <property type="term" value="F:metal ion binding"/>
    <property type="evidence" value="ECO:0007669"/>
    <property type="project" value="UniProtKB-KW"/>
</dbReference>
<evidence type="ECO:0000256" key="6">
    <source>
        <dbReference type="ARBA" id="ARBA00023014"/>
    </source>
</evidence>
<dbReference type="InterPro" id="IPR040084">
    <property type="entry name" value="GTPase_Obg"/>
</dbReference>
<dbReference type="Gene3D" id="3.20.20.70">
    <property type="entry name" value="Aldolase class I"/>
    <property type="match status" value="1"/>
</dbReference>
<dbReference type="SUPFAM" id="SSF46785">
    <property type="entry name" value="Winged helix' DNA-binding domain"/>
    <property type="match status" value="1"/>
</dbReference>
<accession>A0A644VQ13</accession>
<dbReference type="PANTHER" id="PTHR43787:SF11">
    <property type="entry name" value="UPF0026 PROTEIN SLR1464"/>
    <property type="match status" value="1"/>
</dbReference>
<dbReference type="Pfam" id="PF04055">
    <property type="entry name" value="Radical_SAM"/>
    <property type="match status" value="1"/>
</dbReference>
<keyword evidence="3" id="KW-0949">S-adenosyl-L-methionine</keyword>
<sequence>MTENHIFGPVMSRRLGRSLGIDLLPFKTCSYSCVYCECGSTTRLTTERSEFFPTEEVIAQLDKALAKGPNLDYITFAGSGEPTLSLSIGQIIRHLKTTYPQYKIAVLTNGSLLGDKEVREDLASADIVIPTLTSTSQETFERIHRPCTGLLVKTIINDIVEFRKGFDGEIWLEIFLIPDLNTSAEELASLREAMRMIQPKRIQLNTLDRPAAEDWVTAPVEEELETIRTYFAELNIPVDVAGVCCEQPDVCRSGESTHEQILTTLRIRPSTVEDLASMTGLHHHEVAKYLSGLLEDGTIHIQRGKRGVFYSAGPDMTRK</sequence>
<dbReference type="InterPro" id="IPR058240">
    <property type="entry name" value="rSAM_sf"/>
</dbReference>
<evidence type="ECO:0000259" key="7">
    <source>
        <dbReference type="PROSITE" id="PS51918"/>
    </source>
</evidence>
<evidence type="ECO:0000256" key="4">
    <source>
        <dbReference type="ARBA" id="ARBA00022723"/>
    </source>
</evidence>
<dbReference type="EMBL" id="VSSQ01000392">
    <property type="protein sequence ID" value="MPL93455.1"/>
    <property type="molecule type" value="Genomic_DNA"/>
</dbReference>
<dbReference type="PANTHER" id="PTHR43787">
    <property type="entry name" value="FEMO COFACTOR BIOSYNTHESIS PROTEIN NIFB-RELATED"/>
    <property type="match status" value="1"/>
</dbReference>
<dbReference type="InterPro" id="IPR007197">
    <property type="entry name" value="rSAM"/>
</dbReference>
<keyword evidence="6" id="KW-0411">Iron-sulfur</keyword>
<keyword evidence="2" id="KW-0004">4Fe-4S</keyword>
<dbReference type="PROSITE" id="PS51918">
    <property type="entry name" value="RADICAL_SAM"/>
    <property type="match status" value="1"/>
</dbReference>
<dbReference type="CDD" id="cd01335">
    <property type="entry name" value="Radical_SAM"/>
    <property type="match status" value="1"/>
</dbReference>
<feature type="domain" description="Radical SAM core" evidence="7">
    <location>
        <begin position="13"/>
        <end position="237"/>
    </location>
</feature>
<dbReference type="Gene3D" id="1.10.10.10">
    <property type="entry name" value="Winged helix-like DNA-binding domain superfamily/Winged helix DNA-binding domain"/>
    <property type="match status" value="1"/>
</dbReference>